<sequence>MKDMVFRNNTATLDEFEEPFLEGYVTISFDPLQRFSVNLILAMRHLYAANKAHFVQIVIDSNFRLESTVYKYLLGLRTPITKYIATGR</sequence>
<evidence type="ECO:0000313" key="1">
    <source>
        <dbReference type="EMBL" id="GBM54583.1"/>
    </source>
</evidence>
<protein>
    <submittedName>
        <fullName evidence="1">Uncharacterized protein</fullName>
    </submittedName>
</protein>
<organism evidence="1 2">
    <name type="scientific">Araneus ventricosus</name>
    <name type="common">Orbweaver spider</name>
    <name type="synonym">Epeira ventricosa</name>
    <dbReference type="NCBI Taxonomy" id="182803"/>
    <lineage>
        <taxon>Eukaryota</taxon>
        <taxon>Metazoa</taxon>
        <taxon>Ecdysozoa</taxon>
        <taxon>Arthropoda</taxon>
        <taxon>Chelicerata</taxon>
        <taxon>Arachnida</taxon>
        <taxon>Araneae</taxon>
        <taxon>Araneomorphae</taxon>
        <taxon>Entelegynae</taxon>
        <taxon>Araneoidea</taxon>
        <taxon>Araneidae</taxon>
        <taxon>Araneus</taxon>
    </lineage>
</organism>
<dbReference type="EMBL" id="BGPR01001466">
    <property type="protein sequence ID" value="GBM54583.1"/>
    <property type="molecule type" value="Genomic_DNA"/>
</dbReference>
<dbReference type="Proteomes" id="UP000499080">
    <property type="component" value="Unassembled WGS sequence"/>
</dbReference>
<dbReference type="AlphaFoldDB" id="A0A4Y2GLY3"/>
<accession>A0A4Y2GLY3</accession>
<evidence type="ECO:0000313" key="2">
    <source>
        <dbReference type="Proteomes" id="UP000499080"/>
    </source>
</evidence>
<proteinExistence type="predicted"/>
<gene>
    <name evidence="1" type="ORF">AVEN_238587_1</name>
</gene>
<comment type="caution">
    <text evidence="1">The sequence shown here is derived from an EMBL/GenBank/DDBJ whole genome shotgun (WGS) entry which is preliminary data.</text>
</comment>
<name>A0A4Y2GLY3_ARAVE</name>
<keyword evidence="2" id="KW-1185">Reference proteome</keyword>
<reference evidence="1 2" key="1">
    <citation type="journal article" date="2019" name="Sci. Rep.">
        <title>Orb-weaving spider Araneus ventricosus genome elucidates the spidroin gene catalogue.</title>
        <authorList>
            <person name="Kono N."/>
            <person name="Nakamura H."/>
            <person name="Ohtoshi R."/>
            <person name="Moran D.A.P."/>
            <person name="Shinohara A."/>
            <person name="Yoshida Y."/>
            <person name="Fujiwara M."/>
            <person name="Mori M."/>
            <person name="Tomita M."/>
            <person name="Arakawa K."/>
        </authorList>
    </citation>
    <scope>NUCLEOTIDE SEQUENCE [LARGE SCALE GENOMIC DNA]</scope>
</reference>